<dbReference type="GO" id="GO:0004252">
    <property type="term" value="F:serine-type endopeptidase activity"/>
    <property type="evidence" value="ECO:0007669"/>
    <property type="project" value="UniProtKB-EC"/>
</dbReference>
<keyword evidence="4" id="KW-0645">Protease</keyword>
<protein>
    <recommendedName>
        <fullName evidence="3">prolyl oligopeptidase</fullName>
        <ecNumber evidence="3">3.4.21.26</ecNumber>
    </recommendedName>
</protein>
<organism evidence="10 11">
    <name type="scientific">Posidoniimonas corsicana</name>
    <dbReference type="NCBI Taxonomy" id="1938618"/>
    <lineage>
        <taxon>Bacteria</taxon>
        <taxon>Pseudomonadati</taxon>
        <taxon>Planctomycetota</taxon>
        <taxon>Planctomycetia</taxon>
        <taxon>Pirellulales</taxon>
        <taxon>Lacipirellulaceae</taxon>
        <taxon>Posidoniimonas</taxon>
    </lineage>
</organism>
<dbReference type="EMBL" id="SIHJ01000001">
    <property type="protein sequence ID" value="TWT36947.1"/>
    <property type="molecule type" value="Genomic_DNA"/>
</dbReference>
<dbReference type="Gene3D" id="3.40.50.1820">
    <property type="entry name" value="alpha/beta hydrolase"/>
    <property type="match status" value="1"/>
</dbReference>
<dbReference type="FunFam" id="3.40.50.1820:FF:000005">
    <property type="entry name" value="Prolyl endopeptidase"/>
    <property type="match status" value="1"/>
</dbReference>
<evidence type="ECO:0000256" key="4">
    <source>
        <dbReference type="ARBA" id="ARBA00022670"/>
    </source>
</evidence>
<feature type="signal peptide" evidence="7">
    <location>
        <begin position="1"/>
        <end position="21"/>
    </location>
</feature>
<evidence type="ECO:0000313" key="10">
    <source>
        <dbReference type="EMBL" id="TWT36947.1"/>
    </source>
</evidence>
<dbReference type="InterPro" id="IPR002471">
    <property type="entry name" value="Pept_S9_AS"/>
</dbReference>
<evidence type="ECO:0000259" key="8">
    <source>
        <dbReference type="Pfam" id="PF00326"/>
    </source>
</evidence>
<dbReference type="RefSeq" id="WP_197531277.1">
    <property type="nucleotide sequence ID" value="NZ_SIHJ01000001.1"/>
</dbReference>
<dbReference type="Pfam" id="PF02897">
    <property type="entry name" value="Peptidase_S9_N"/>
    <property type="match status" value="1"/>
</dbReference>
<dbReference type="InterPro" id="IPR001375">
    <property type="entry name" value="Peptidase_S9_cat"/>
</dbReference>
<comment type="catalytic activity">
    <reaction evidence="1">
        <text>Hydrolysis of Pro-|-Xaa &gt;&gt; Ala-|-Xaa in oligopeptides.</text>
        <dbReference type="EC" id="3.4.21.26"/>
    </reaction>
</comment>
<evidence type="ECO:0000256" key="6">
    <source>
        <dbReference type="ARBA" id="ARBA00022825"/>
    </source>
</evidence>
<name>A0A5C5VG79_9BACT</name>
<sequence length="714" mass="79578" precursor="true">MKPSAWLMTPLLFVVPTPVPAEAPSVDKPPYPQTRTVDHVDVLHGQSVPDPYRWLEDDVRVSDEVADWVKSQQAFTDSYLENLPGLEAVKERLTELWNFERYGPPRRVGDRYLYSKNDGLQNQAVLYITDAYDADGQVLIDPNTWSNDGTVALAGTSASEDGRFLAYQKSEAGSDWRTIYVMNLDDKSTLPDELKWVKFTSVTWDKPGEGFYYKRYPEPAEGEEFQSAALNPAIYYHKLGEPQAEDRLVFRIPEHPDWSLGVSRTFDGKYLLATARHGTDWQNHLYYRPAAETEAEFRPLVDNFDHLFAPIGSDGATLYLLTDYQAPRRRVVAMDINEPALDKLVEVIPQSDAALEDVSHVGGKLIASYLQDVASVVKVYSVDGELERTVELPGLGSAGGFGGKPNQTETFYTYSSYDHPPSTYRYDIASGESRLVRQPKVDFNPADYQVSRVFYESKDGVRIPMFLAHKKGIQLDGQNPTLLYGYGGFSISVTPGFSVSRLEWMEQGGVLAVANLRGGGEYGEDWHLAGKLDKKQNVFDDFIAAAEWLIEHKYASPQTLGIQGRSNGGLLVGAVMTQRPELFGACLPGVGVMDMLRFHQFTAGQFWRSEYGSADEPDQFETLLAYSPYHNIEPGTAYPPTLISTADTDDRVVPMHSFKFGARMQAAQAGDAPILMHIESRAGHGAGTPTTKLIEQAADDIAFLLYHLRPDDSP</sequence>
<dbReference type="SUPFAM" id="SSF50993">
    <property type="entry name" value="Peptidase/esterase 'gauge' domain"/>
    <property type="match status" value="1"/>
</dbReference>
<feature type="domain" description="Peptidase S9 prolyl oligopeptidase catalytic" evidence="8">
    <location>
        <begin position="496"/>
        <end position="708"/>
    </location>
</feature>
<dbReference type="PROSITE" id="PS00708">
    <property type="entry name" value="PRO_ENDOPEP_SER"/>
    <property type="match status" value="1"/>
</dbReference>
<keyword evidence="5 10" id="KW-0378">Hydrolase</keyword>
<dbReference type="PRINTS" id="PR00862">
    <property type="entry name" value="PROLIGOPTASE"/>
</dbReference>
<comment type="caution">
    <text evidence="10">The sequence shown here is derived from an EMBL/GenBank/DDBJ whole genome shotgun (WGS) entry which is preliminary data.</text>
</comment>
<dbReference type="Pfam" id="PF00326">
    <property type="entry name" value="Peptidase_S9"/>
    <property type="match status" value="1"/>
</dbReference>
<dbReference type="PANTHER" id="PTHR42881">
    <property type="entry name" value="PROLYL ENDOPEPTIDASE"/>
    <property type="match status" value="1"/>
</dbReference>
<evidence type="ECO:0000256" key="1">
    <source>
        <dbReference type="ARBA" id="ARBA00001070"/>
    </source>
</evidence>
<evidence type="ECO:0000256" key="7">
    <source>
        <dbReference type="SAM" id="SignalP"/>
    </source>
</evidence>
<dbReference type="PANTHER" id="PTHR42881:SF2">
    <property type="entry name" value="PROLYL ENDOPEPTIDASE"/>
    <property type="match status" value="1"/>
</dbReference>
<reference evidence="10 11" key="1">
    <citation type="submission" date="2019-02" db="EMBL/GenBank/DDBJ databases">
        <title>Deep-cultivation of Planctomycetes and their phenomic and genomic characterization uncovers novel biology.</title>
        <authorList>
            <person name="Wiegand S."/>
            <person name="Jogler M."/>
            <person name="Boedeker C."/>
            <person name="Pinto D."/>
            <person name="Vollmers J."/>
            <person name="Rivas-Marin E."/>
            <person name="Kohn T."/>
            <person name="Peeters S.H."/>
            <person name="Heuer A."/>
            <person name="Rast P."/>
            <person name="Oberbeckmann S."/>
            <person name="Bunk B."/>
            <person name="Jeske O."/>
            <person name="Meyerdierks A."/>
            <person name="Storesund J.E."/>
            <person name="Kallscheuer N."/>
            <person name="Luecker S."/>
            <person name="Lage O.M."/>
            <person name="Pohl T."/>
            <person name="Merkel B.J."/>
            <person name="Hornburger P."/>
            <person name="Mueller R.-W."/>
            <person name="Bruemmer F."/>
            <person name="Labrenz M."/>
            <person name="Spormann A.M."/>
            <person name="Op Den Camp H."/>
            <person name="Overmann J."/>
            <person name="Amann R."/>
            <person name="Jetten M.S.M."/>
            <person name="Mascher T."/>
            <person name="Medema M.H."/>
            <person name="Devos D.P."/>
            <person name="Kaster A.-K."/>
            <person name="Ovreas L."/>
            <person name="Rohde M."/>
            <person name="Galperin M.Y."/>
            <person name="Jogler C."/>
        </authorList>
    </citation>
    <scope>NUCLEOTIDE SEQUENCE [LARGE SCALE GENOMIC DNA]</scope>
    <source>
        <strain evidence="10 11">KOR34</strain>
    </source>
</reference>
<dbReference type="InterPro" id="IPR002470">
    <property type="entry name" value="Peptidase_S9A"/>
</dbReference>
<dbReference type="GO" id="GO:0006508">
    <property type="term" value="P:proteolysis"/>
    <property type="evidence" value="ECO:0007669"/>
    <property type="project" value="UniProtKB-KW"/>
</dbReference>
<accession>A0A5C5VG79</accession>
<evidence type="ECO:0000259" key="9">
    <source>
        <dbReference type="Pfam" id="PF02897"/>
    </source>
</evidence>
<dbReference type="Proteomes" id="UP000316714">
    <property type="component" value="Unassembled WGS sequence"/>
</dbReference>
<evidence type="ECO:0000256" key="2">
    <source>
        <dbReference type="ARBA" id="ARBA00005228"/>
    </source>
</evidence>
<feature type="domain" description="Peptidase S9A N-terminal" evidence="9">
    <location>
        <begin position="32"/>
        <end position="438"/>
    </location>
</feature>
<dbReference type="Gene3D" id="2.130.10.120">
    <property type="entry name" value="Prolyl oligopeptidase, N-terminal domain"/>
    <property type="match status" value="1"/>
</dbReference>
<feature type="chain" id="PRO_5022912557" description="prolyl oligopeptidase" evidence="7">
    <location>
        <begin position="22"/>
        <end position="714"/>
    </location>
</feature>
<evidence type="ECO:0000313" key="11">
    <source>
        <dbReference type="Proteomes" id="UP000316714"/>
    </source>
</evidence>
<gene>
    <name evidence="10" type="primary">f1pep1</name>
    <name evidence="10" type="ORF">KOR34_18920</name>
</gene>
<keyword evidence="6" id="KW-0720">Serine protease</keyword>
<dbReference type="InterPro" id="IPR023302">
    <property type="entry name" value="Pept_S9A_N"/>
</dbReference>
<dbReference type="GO" id="GO:0070012">
    <property type="term" value="F:oligopeptidase activity"/>
    <property type="evidence" value="ECO:0007669"/>
    <property type="project" value="TreeGrafter"/>
</dbReference>
<dbReference type="InterPro" id="IPR051167">
    <property type="entry name" value="Prolyl_oligopep/macrocyclase"/>
</dbReference>
<keyword evidence="11" id="KW-1185">Reference proteome</keyword>
<evidence type="ECO:0000256" key="3">
    <source>
        <dbReference type="ARBA" id="ARBA00011897"/>
    </source>
</evidence>
<dbReference type="EC" id="3.4.21.26" evidence="3"/>
<dbReference type="FunFam" id="2.130.10.120:FF:000001">
    <property type="entry name" value="Prolyl endopeptidase"/>
    <property type="match status" value="1"/>
</dbReference>
<keyword evidence="7" id="KW-0732">Signal</keyword>
<dbReference type="GO" id="GO:0005829">
    <property type="term" value="C:cytosol"/>
    <property type="evidence" value="ECO:0007669"/>
    <property type="project" value="TreeGrafter"/>
</dbReference>
<comment type="similarity">
    <text evidence="2">Belongs to the peptidase S9A family.</text>
</comment>
<proteinExistence type="inferred from homology"/>
<evidence type="ECO:0000256" key="5">
    <source>
        <dbReference type="ARBA" id="ARBA00022801"/>
    </source>
</evidence>
<dbReference type="InterPro" id="IPR029058">
    <property type="entry name" value="AB_hydrolase_fold"/>
</dbReference>
<dbReference type="SUPFAM" id="SSF53474">
    <property type="entry name" value="alpha/beta-Hydrolases"/>
    <property type="match status" value="1"/>
</dbReference>
<dbReference type="AlphaFoldDB" id="A0A5C5VG79"/>